<dbReference type="Proteomes" id="UP000294588">
    <property type="component" value="Unassembled WGS sequence"/>
</dbReference>
<evidence type="ECO:0000313" key="1">
    <source>
        <dbReference type="EMBL" id="TDF72960.1"/>
    </source>
</evidence>
<accession>A0AC61QJ23</accession>
<organism evidence="1 2">
    <name type="scientific">Candidatus Syntrophosphaera thermopropionivorans</name>
    <dbReference type="NCBI Taxonomy" id="2593015"/>
    <lineage>
        <taxon>Bacteria</taxon>
        <taxon>Pseudomonadati</taxon>
        <taxon>Candidatus Cloacimonadota</taxon>
        <taxon>Candidatus Cloacimonadia</taxon>
        <taxon>Candidatus Cloacimonadales</taxon>
        <taxon>Candidatus Cloacimonadaceae</taxon>
        <taxon>Candidatus Syntrophosphaera</taxon>
    </lineage>
</organism>
<evidence type="ECO:0000313" key="2">
    <source>
        <dbReference type="Proteomes" id="UP000294588"/>
    </source>
</evidence>
<sequence length="263" mass="30175">MKDYLQYYLKSNLLGIKRIAYFSKSFILEICADIINIIFALLFYQILYLNVGKGLGIPISDLFILVLSVKLTGDLYNLFFGAGVQSLPYHIQYGTLDGLLIKPFNIFFLMYLSKLNWKCLANLIIDIFLFMILIIKYTIDISLVSVLSYLAMICFATLIFTAFNILIYLGSIIFVRLDAFISLISSFFSLSTFPAAIFRNRILRWVFTYLIPVIVIGNFPLMAIREEQKGSLFLIVIIITLLFSYLAYWGTISMLKHYKSASS</sequence>
<name>A0AC61QJ23_9BACT</name>
<gene>
    <name evidence="1" type="ORF">E0946_04455</name>
</gene>
<comment type="caution">
    <text evidence="1">The sequence shown here is derived from an EMBL/GenBank/DDBJ whole genome shotgun (WGS) entry which is preliminary data.</text>
</comment>
<reference evidence="1" key="1">
    <citation type="submission" date="2019-03" db="EMBL/GenBank/DDBJ databases">
        <title>Candidatus Syntrophosphaera thermopropionivorans: a novel player in syntrophic propionate oxidation during anaerobic digestion.</title>
        <authorList>
            <person name="Dyksma S."/>
        </authorList>
    </citation>
    <scope>NUCLEOTIDE SEQUENCE</scope>
    <source>
        <strain evidence="1">W5</strain>
    </source>
</reference>
<proteinExistence type="predicted"/>
<protein>
    <submittedName>
        <fullName evidence="1">Uncharacterized protein</fullName>
    </submittedName>
</protein>
<keyword evidence="2" id="KW-1185">Reference proteome</keyword>
<dbReference type="EMBL" id="SMOG01000011">
    <property type="protein sequence ID" value="TDF72960.1"/>
    <property type="molecule type" value="Genomic_DNA"/>
</dbReference>